<reference evidence="7 8" key="1">
    <citation type="submission" date="2020-08" db="EMBL/GenBank/DDBJ databases">
        <title>Genomic Encyclopedia of Type Strains, Phase IV (KMG-IV): sequencing the most valuable type-strain genomes for metagenomic binning, comparative biology and taxonomic classification.</title>
        <authorList>
            <person name="Goeker M."/>
        </authorList>
    </citation>
    <scope>NUCLEOTIDE SEQUENCE [LARGE SCALE GENOMIC DNA]</scope>
    <source>
        <strain evidence="7 8">DSM 22071</strain>
    </source>
</reference>
<evidence type="ECO:0000256" key="2">
    <source>
        <dbReference type="ARBA" id="ARBA00006896"/>
    </source>
</evidence>
<dbReference type="InterPro" id="IPR010149">
    <property type="entry name" value="CRISPR-assoc_prot_Csm2_III-A"/>
</dbReference>
<accession>A0A7W8DH89</accession>
<keyword evidence="8" id="KW-1185">Reference proteome</keyword>
<proteinExistence type="inferred from homology"/>
<comment type="caution">
    <text evidence="7">The sequence shown here is derived from an EMBL/GenBank/DDBJ whole genome shotgun (WGS) entry which is preliminary data.</text>
</comment>
<evidence type="ECO:0000313" key="7">
    <source>
        <dbReference type="EMBL" id="MBB5022245.1"/>
    </source>
</evidence>
<keyword evidence="4" id="KW-0694">RNA-binding</keyword>
<evidence type="ECO:0000256" key="3">
    <source>
        <dbReference type="ARBA" id="ARBA00016118"/>
    </source>
</evidence>
<keyword evidence="5" id="KW-0051">Antiviral defense</keyword>
<gene>
    <name evidence="7" type="ORF">HNR37_001577</name>
</gene>
<dbReference type="NCBIfam" id="TIGR01870">
    <property type="entry name" value="cas_TM1810_Csm2"/>
    <property type="match status" value="1"/>
</dbReference>
<dbReference type="GO" id="GO:0051607">
    <property type="term" value="P:defense response to virus"/>
    <property type="evidence" value="ECO:0007669"/>
    <property type="project" value="UniProtKB-KW"/>
</dbReference>
<dbReference type="AlphaFoldDB" id="A0A7W8DH89"/>
<evidence type="ECO:0000256" key="1">
    <source>
        <dbReference type="ARBA" id="ARBA00003640"/>
    </source>
</evidence>
<comment type="similarity">
    <text evidence="2">Belongs to the CRISPR-associated Csm2 family.</text>
</comment>
<name>A0A7W8DH89_9BACT</name>
<evidence type="ECO:0000313" key="8">
    <source>
        <dbReference type="Proteomes" id="UP000528322"/>
    </source>
</evidence>
<dbReference type="Pfam" id="PF03750">
    <property type="entry name" value="Csm2_III-A"/>
    <property type="match status" value="1"/>
</dbReference>
<dbReference type="Proteomes" id="UP000528322">
    <property type="component" value="Unassembled WGS sequence"/>
</dbReference>
<protein>
    <recommendedName>
        <fullName evidence="3">CRISPR system Cms protein Csm2</fullName>
    </recommendedName>
    <alternativeName>
        <fullName evidence="6">CRISPR type III A-associated protein Csm2</fullName>
    </alternativeName>
</protein>
<sequence>MTIATIREYDDPEKRVKLFSDRAEETFKAMSVGNLTFTQLRRFYNQILSYREQIDADKPYEELLPYIAMVKAKAEYTYQRNKINDGFKRFIQSNIDQLCDSRKVDDFFIFCSLFEAVVAYSKGNLKD</sequence>
<dbReference type="RefSeq" id="WP_183732407.1">
    <property type="nucleotide sequence ID" value="NZ_JACHID010000009.1"/>
</dbReference>
<evidence type="ECO:0000256" key="5">
    <source>
        <dbReference type="ARBA" id="ARBA00023118"/>
    </source>
</evidence>
<evidence type="ECO:0000256" key="4">
    <source>
        <dbReference type="ARBA" id="ARBA00022884"/>
    </source>
</evidence>
<comment type="function">
    <text evidence="1">This subunit may be involved in monitoring complementarity of crRNA and target RNA.</text>
</comment>
<organism evidence="7 8">
    <name type="scientific">Desulfurispira natronophila</name>
    <dbReference type="NCBI Taxonomy" id="682562"/>
    <lineage>
        <taxon>Bacteria</taxon>
        <taxon>Pseudomonadati</taxon>
        <taxon>Chrysiogenota</taxon>
        <taxon>Chrysiogenia</taxon>
        <taxon>Chrysiogenales</taxon>
        <taxon>Chrysiogenaceae</taxon>
        <taxon>Desulfurispira</taxon>
    </lineage>
</organism>
<evidence type="ECO:0000256" key="6">
    <source>
        <dbReference type="ARBA" id="ARBA00031723"/>
    </source>
</evidence>
<dbReference type="EMBL" id="JACHID010000009">
    <property type="protein sequence ID" value="MBB5022245.1"/>
    <property type="molecule type" value="Genomic_DNA"/>
</dbReference>
<dbReference type="GO" id="GO:0003723">
    <property type="term" value="F:RNA binding"/>
    <property type="evidence" value="ECO:0007669"/>
    <property type="project" value="UniProtKB-KW"/>
</dbReference>